<reference evidence="5" key="2">
    <citation type="submission" date="2021-01" db="UniProtKB">
        <authorList>
            <consortium name="EnsemblPlants"/>
        </authorList>
    </citation>
    <scope>IDENTIFICATION</scope>
</reference>
<dbReference type="OMA" id="HEWSAME"/>
<keyword evidence="2" id="KW-0611">Plant defense</keyword>
<name>A0A7N2LBN3_QUELO</name>
<evidence type="ECO:0000259" key="3">
    <source>
        <dbReference type="Pfam" id="PF23559"/>
    </source>
</evidence>
<dbReference type="Gramene" id="QL04p001945:mrna">
    <property type="protein sequence ID" value="QL04p001945:mrna:CDS:16"/>
    <property type="gene ID" value="QL04p001945"/>
</dbReference>
<evidence type="ECO:0000256" key="2">
    <source>
        <dbReference type="ARBA" id="ARBA00022821"/>
    </source>
</evidence>
<accession>A0A7N2LBN3</accession>
<dbReference type="InParanoid" id="A0A7N2LBN3"/>
<dbReference type="AlphaFoldDB" id="A0A7N2LBN3"/>
<sequence>MERIRIQDNELLKIPQNENDILPTLKLSYDYLSSYLKQCFAYCSLFPKDYEIEKESLIYMWMAEGFIKLYNEKQCPEDVGHEYFMDLLWRSFFQDVEEDELGNISTFKMHDLMHDMAIQVIGSESTTIYSKEKDIDNKNRHVSFIDTLNSSSEITFSLYKARRIRTFLWPCETTYWDCSTFSEIIERFKFIRLLDLHGSGIKTIPSSIKKLKHLRYLDLSENKDIEMLPNSIVKLYNLQTLKLSECDKLKELPRDVNKLVNLRFLEIGGCLGLTHMPNGLDQLTNLQTLSRFVMSKGRIDSVPRSYGKLKELNRLNELRGNLSIENLKHGKDAAIEYKDANLKEKQRLDRLDLEWVEEDMD</sequence>
<feature type="domain" description="Disease resistance protein winged helix" evidence="3">
    <location>
        <begin position="45"/>
        <end position="117"/>
    </location>
</feature>
<reference evidence="5 6" key="1">
    <citation type="journal article" date="2016" name="G3 (Bethesda)">
        <title>First Draft Assembly and Annotation of the Genome of a California Endemic Oak Quercus lobata Nee (Fagaceae).</title>
        <authorList>
            <person name="Sork V.L."/>
            <person name="Fitz-Gibbon S.T."/>
            <person name="Puiu D."/>
            <person name="Crepeau M."/>
            <person name="Gugger P.F."/>
            <person name="Sherman R."/>
            <person name="Stevens K."/>
            <person name="Langley C.H."/>
            <person name="Pellegrini M."/>
            <person name="Salzberg S.L."/>
        </authorList>
    </citation>
    <scope>NUCLEOTIDE SEQUENCE [LARGE SCALE GENOMIC DNA]</scope>
    <source>
        <strain evidence="5 6">cv. SW786</strain>
    </source>
</reference>
<dbReference type="Gene3D" id="3.80.10.10">
    <property type="entry name" value="Ribonuclease Inhibitor"/>
    <property type="match status" value="1"/>
</dbReference>
<dbReference type="Pfam" id="PF23559">
    <property type="entry name" value="WHD_DRP"/>
    <property type="match status" value="1"/>
</dbReference>
<keyword evidence="1" id="KW-0677">Repeat</keyword>
<dbReference type="InterPro" id="IPR058922">
    <property type="entry name" value="WHD_DRP"/>
</dbReference>
<dbReference type="GO" id="GO:0098542">
    <property type="term" value="P:defense response to other organism"/>
    <property type="evidence" value="ECO:0007669"/>
    <property type="project" value="TreeGrafter"/>
</dbReference>
<dbReference type="FunFam" id="1.10.10.10:FF:000322">
    <property type="entry name" value="Probable disease resistance protein At1g63360"/>
    <property type="match status" value="1"/>
</dbReference>
<evidence type="ECO:0000313" key="5">
    <source>
        <dbReference type="EnsemblPlants" id="QL04p001945:mrna:CDS:16"/>
    </source>
</evidence>
<dbReference type="EMBL" id="LRBV02000004">
    <property type="status" value="NOT_ANNOTATED_CDS"/>
    <property type="molecule type" value="Genomic_DNA"/>
</dbReference>
<organism evidence="5 6">
    <name type="scientific">Quercus lobata</name>
    <name type="common">Valley oak</name>
    <dbReference type="NCBI Taxonomy" id="97700"/>
    <lineage>
        <taxon>Eukaryota</taxon>
        <taxon>Viridiplantae</taxon>
        <taxon>Streptophyta</taxon>
        <taxon>Embryophyta</taxon>
        <taxon>Tracheophyta</taxon>
        <taxon>Spermatophyta</taxon>
        <taxon>Magnoliopsida</taxon>
        <taxon>eudicotyledons</taxon>
        <taxon>Gunneridae</taxon>
        <taxon>Pentapetalae</taxon>
        <taxon>rosids</taxon>
        <taxon>fabids</taxon>
        <taxon>Fagales</taxon>
        <taxon>Fagaceae</taxon>
        <taxon>Quercus</taxon>
    </lineage>
</organism>
<dbReference type="Gene3D" id="1.10.10.10">
    <property type="entry name" value="Winged helix-like DNA-binding domain superfamily/Winged helix DNA-binding domain"/>
    <property type="match status" value="1"/>
</dbReference>
<dbReference type="InterPro" id="IPR032675">
    <property type="entry name" value="LRR_dom_sf"/>
</dbReference>
<keyword evidence="6" id="KW-1185">Reference proteome</keyword>
<dbReference type="InterPro" id="IPR055414">
    <property type="entry name" value="LRR_R13L4/SHOC2-like"/>
</dbReference>
<dbReference type="Proteomes" id="UP000594261">
    <property type="component" value="Chromosome 4"/>
</dbReference>
<feature type="domain" description="Disease resistance R13L4/SHOC-2-like LRR" evidence="4">
    <location>
        <begin position="185"/>
        <end position="322"/>
    </location>
</feature>
<evidence type="ECO:0000313" key="6">
    <source>
        <dbReference type="Proteomes" id="UP000594261"/>
    </source>
</evidence>
<dbReference type="InterPro" id="IPR036388">
    <property type="entry name" value="WH-like_DNA-bd_sf"/>
</dbReference>
<dbReference type="PANTHER" id="PTHR23155">
    <property type="entry name" value="DISEASE RESISTANCE PROTEIN RP"/>
    <property type="match status" value="1"/>
</dbReference>
<evidence type="ECO:0000256" key="1">
    <source>
        <dbReference type="ARBA" id="ARBA00022737"/>
    </source>
</evidence>
<dbReference type="SUPFAM" id="SSF52058">
    <property type="entry name" value="L domain-like"/>
    <property type="match status" value="1"/>
</dbReference>
<proteinExistence type="predicted"/>
<dbReference type="PANTHER" id="PTHR23155:SF1211">
    <property type="entry name" value="OS09G0313500 PROTEIN"/>
    <property type="match status" value="1"/>
</dbReference>
<dbReference type="InterPro" id="IPR044974">
    <property type="entry name" value="Disease_R_plants"/>
</dbReference>
<dbReference type="Pfam" id="PF23598">
    <property type="entry name" value="LRR_14"/>
    <property type="match status" value="1"/>
</dbReference>
<protein>
    <submittedName>
        <fullName evidence="5">Uncharacterized protein</fullName>
    </submittedName>
</protein>
<dbReference type="EnsemblPlants" id="QL04p001945:mrna">
    <property type="protein sequence ID" value="QL04p001945:mrna:CDS:16"/>
    <property type="gene ID" value="QL04p001945"/>
</dbReference>
<evidence type="ECO:0000259" key="4">
    <source>
        <dbReference type="Pfam" id="PF23598"/>
    </source>
</evidence>